<comment type="caution">
    <text evidence="1">The sequence shown here is derived from an EMBL/GenBank/DDBJ whole genome shotgun (WGS) entry which is preliminary data.</text>
</comment>
<keyword evidence="2" id="KW-1185">Reference proteome</keyword>
<evidence type="ECO:0000313" key="1">
    <source>
        <dbReference type="EMBL" id="KAK8994397.1"/>
    </source>
</evidence>
<gene>
    <name evidence="1" type="ORF">V6N11_045489</name>
</gene>
<protein>
    <submittedName>
        <fullName evidence="1">Uncharacterized protein</fullName>
    </submittedName>
</protein>
<dbReference type="EMBL" id="JBBPBN010000047">
    <property type="protein sequence ID" value="KAK8994397.1"/>
    <property type="molecule type" value="Genomic_DNA"/>
</dbReference>
<proteinExistence type="predicted"/>
<organism evidence="1 2">
    <name type="scientific">Hibiscus sabdariffa</name>
    <name type="common">roselle</name>
    <dbReference type="NCBI Taxonomy" id="183260"/>
    <lineage>
        <taxon>Eukaryota</taxon>
        <taxon>Viridiplantae</taxon>
        <taxon>Streptophyta</taxon>
        <taxon>Embryophyta</taxon>
        <taxon>Tracheophyta</taxon>
        <taxon>Spermatophyta</taxon>
        <taxon>Magnoliopsida</taxon>
        <taxon>eudicotyledons</taxon>
        <taxon>Gunneridae</taxon>
        <taxon>Pentapetalae</taxon>
        <taxon>rosids</taxon>
        <taxon>malvids</taxon>
        <taxon>Malvales</taxon>
        <taxon>Malvaceae</taxon>
        <taxon>Malvoideae</taxon>
        <taxon>Hibiscus</taxon>
    </lineage>
</organism>
<dbReference type="PANTHER" id="PTHR34567">
    <property type="entry name" value="FK506-BINDING-LIKE PROTEIN"/>
    <property type="match status" value="1"/>
</dbReference>
<evidence type="ECO:0000313" key="2">
    <source>
        <dbReference type="Proteomes" id="UP001396334"/>
    </source>
</evidence>
<reference evidence="1 2" key="1">
    <citation type="journal article" date="2024" name="G3 (Bethesda)">
        <title>Genome assembly of Hibiscus sabdariffa L. provides insights into metabolisms of medicinal natural products.</title>
        <authorList>
            <person name="Kim T."/>
        </authorList>
    </citation>
    <scope>NUCLEOTIDE SEQUENCE [LARGE SCALE GENOMIC DNA]</scope>
    <source>
        <strain evidence="1">TK-2024</strain>
        <tissue evidence="1">Old leaves</tissue>
    </source>
</reference>
<dbReference type="Proteomes" id="UP001396334">
    <property type="component" value="Unassembled WGS sequence"/>
</dbReference>
<accession>A0ABR2Q1P7</accession>
<name>A0ABR2Q1P7_9ROSI</name>
<sequence>MDNYWRRQKATWQPTVPSWEMKFCNLVGSVRWRKLLETKRCMKLYDNVVQWKDSAVHDRELLSYTLIDYSEYHYLTKPNNQGTTNTEKIGPNRQMDNHKLMETVSAMDSFFGH</sequence>
<dbReference type="PANTHER" id="PTHR34567:SF3">
    <property type="entry name" value="FK506-BINDING-LIKE PROTEIN"/>
    <property type="match status" value="1"/>
</dbReference>